<dbReference type="Gene3D" id="2.160.20.10">
    <property type="entry name" value="Single-stranded right-handed beta-helix, Pectin lyase-like"/>
    <property type="match status" value="1"/>
</dbReference>
<dbReference type="InterPro" id="IPR011050">
    <property type="entry name" value="Pectin_lyase_fold/virulence"/>
</dbReference>
<dbReference type="InterPro" id="IPR019734">
    <property type="entry name" value="TPR_rpt"/>
</dbReference>
<dbReference type="InterPro" id="IPR012334">
    <property type="entry name" value="Pectin_lyas_fold"/>
</dbReference>
<dbReference type="InterPro" id="IPR006626">
    <property type="entry name" value="PbH1"/>
</dbReference>
<evidence type="ECO:0000259" key="4">
    <source>
        <dbReference type="Pfam" id="PF13229"/>
    </source>
</evidence>
<evidence type="ECO:0000256" key="3">
    <source>
        <dbReference type="PROSITE-ProRule" id="PRU00339"/>
    </source>
</evidence>
<dbReference type="InterPro" id="IPR039448">
    <property type="entry name" value="Beta_helix"/>
</dbReference>
<dbReference type="PROSITE" id="PS50005">
    <property type="entry name" value="TPR"/>
    <property type="match status" value="1"/>
</dbReference>
<organism evidence="5 6">
    <name type="scientific">Mytilus coruscus</name>
    <name type="common">Sea mussel</name>
    <dbReference type="NCBI Taxonomy" id="42192"/>
    <lineage>
        <taxon>Eukaryota</taxon>
        <taxon>Metazoa</taxon>
        <taxon>Spiralia</taxon>
        <taxon>Lophotrochozoa</taxon>
        <taxon>Mollusca</taxon>
        <taxon>Bivalvia</taxon>
        <taxon>Autobranchia</taxon>
        <taxon>Pteriomorphia</taxon>
        <taxon>Mytilida</taxon>
        <taxon>Mytiloidea</taxon>
        <taxon>Mytilidae</taxon>
        <taxon>Mytilinae</taxon>
        <taxon>Mytilus</taxon>
    </lineage>
</organism>
<dbReference type="SMART" id="SM00710">
    <property type="entry name" value="PbH1"/>
    <property type="match status" value="3"/>
</dbReference>
<gene>
    <name evidence="5" type="ORF">MCOR_12956</name>
</gene>
<name>A0A6J8AY90_MYTCO</name>
<reference evidence="5 6" key="1">
    <citation type="submission" date="2020-06" db="EMBL/GenBank/DDBJ databases">
        <authorList>
            <person name="Li R."/>
            <person name="Bekaert M."/>
        </authorList>
    </citation>
    <scope>NUCLEOTIDE SEQUENCE [LARGE SCALE GENOMIC DNA]</scope>
    <source>
        <strain evidence="6">wild</strain>
    </source>
</reference>
<keyword evidence="1" id="KW-0677">Repeat</keyword>
<evidence type="ECO:0000256" key="2">
    <source>
        <dbReference type="ARBA" id="ARBA00022803"/>
    </source>
</evidence>
<feature type="domain" description="Right handed beta helix" evidence="4">
    <location>
        <begin position="431"/>
        <end position="530"/>
    </location>
</feature>
<dbReference type="PANTHER" id="PTHR22904:SF523">
    <property type="entry name" value="STRESS-INDUCED-PHOSPHOPROTEIN 1"/>
    <property type="match status" value="1"/>
</dbReference>
<dbReference type="OrthoDB" id="2423701at2759"/>
<dbReference type="SUPFAM" id="SSF48452">
    <property type="entry name" value="TPR-like"/>
    <property type="match status" value="1"/>
</dbReference>
<dbReference type="SUPFAM" id="SSF51126">
    <property type="entry name" value="Pectin lyase-like"/>
    <property type="match status" value="1"/>
</dbReference>
<protein>
    <submittedName>
        <fullName evidence="5">STIP1</fullName>
    </submittedName>
</protein>
<dbReference type="Proteomes" id="UP000507470">
    <property type="component" value="Unassembled WGS sequence"/>
</dbReference>
<proteinExistence type="predicted"/>
<evidence type="ECO:0000256" key="1">
    <source>
        <dbReference type="ARBA" id="ARBA00022737"/>
    </source>
</evidence>
<dbReference type="SMART" id="SM00028">
    <property type="entry name" value="TPR"/>
    <property type="match status" value="2"/>
</dbReference>
<dbReference type="GO" id="GO:0051879">
    <property type="term" value="F:Hsp90 protein binding"/>
    <property type="evidence" value="ECO:0007669"/>
    <property type="project" value="TreeGrafter"/>
</dbReference>
<sequence>MINKALESALSPYKALCIDKRNALERGSLYLWSKLALNSNTLKSHTLNFTRDKKMNIDFSLYLNIEIARLFHTTAVFHSVHQRQDEALADQEQLLNIMTAIDIPQDICTEFMSVKIPLLEKERSVIQDCLSAVLSLQSEKGETLLTDEPEMLRIKGNEAFKDNRYHDAIQYYTEGIRFSKEDLVDVRLYSNRSLMYLKINDNENALKDAEKCIILAPKQWKAHCWKAYAMANLVRNGHLPAEFEKVCLASACIAAELNDECLLEYKMKINYPLVVYKIIQKSDDLGLEISSLEQRPYTSLLLKSGYYKLLDPVVTTKSVQIIGIEDNVEIDLKHCFLIFRQPDSSFVITFQREKQIHIHFENVSFVSGSAQIGVLSNAIATFYRCKISNGPKGCDDFPKCNGGSGCVRKAGECNRQGKNKGFANFASGQVGYPGIWVDSGGKLIVQNCILDRCGGGGVLADGDNACLEIRHCTIQNMRQMGVEARNGGMVKVEDNVIIDNQFHGIAIGPRGYGVLSRNLIQGNGQEGIFCGGMLNPNSIHKLEMMSEETSRQEHNNSERIIRDVIGWWYLRSFWK</sequence>
<evidence type="ECO:0000313" key="6">
    <source>
        <dbReference type="Proteomes" id="UP000507470"/>
    </source>
</evidence>
<keyword evidence="6" id="KW-1185">Reference proteome</keyword>
<dbReference type="AlphaFoldDB" id="A0A6J8AY90"/>
<dbReference type="EMBL" id="CACVKT020002176">
    <property type="protein sequence ID" value="CAC5376234.1"/>
    <property type="molecule type" value="Genomic_DNA"/>
</dbReference>
<dbReference type="Gene3D" id="1.25.40.10">
    <property type="entry name" value="Tetratricopeptide repeat domain"/>
    <property type="match status" value="1"/>
</dbReference>
<dbReference type="Pfam" id="PF13229">
    <property type="entry name" value="Beta_helix"/>
    <property type="match status" value="1"/>
</dbReference>
<feature type="repeat" description="TPR" evidence="3">
    <location>
        <begin position="186"/>
        <end position="219"/>
    </location>
</feature>
<accession>A0A6J8AY90</accession>
<keyword evidence="2 3" id="KW-0802">TPR repeat</keyword>
<evidence type="ECO:0000313" key="5">
    <source>
        <dbReference type="EMBL" id="CAC5376234.1"/>
    </source>
</evidence>
<dbReference type="InterPro" id="IPR011990">
    <property type="entry name" value="TPR-like_helical_dom_sf"/>
</dbReference>
<dbReference type="PANTHER" id="PTHR22904">
    <property type="entry name" value="TPR REPEAT CONTAINING PROTEIN"/>
    <property type="match status" value="1"/>
</dbReference>